<dbReference type="EMBL" id="SRMA01027104">
    <property type="protein sequence ID" value="TRY59782.1"/>
    <property type="molecule type" value="Genomic_DNA"/>
</dbReference>
<reference evidence="2 3" key="1">
    <citation type="journal article" date="2019" name="Sci. Data">
        <title>Hybrid genome assembly and annotation of Danionella translucida.</title>
        <authorList>
            <person name="Kadobianskyi M."/>
            <person name="Schulze L."/>
            <person name="Schuelke M."/>
            <person name="Judkewitz B."/>
        </authorList>
    </citation>
    <scope>NUCLEOTIDE SEQUENCE [LARGE SCALE GENOMIC DNA]</scope>
    <source>
        <strain evidence="2 3">Bolton</strain>
    </source>
</reference>
<dbReference type="Proteomes" id="UP000316079">
    <property type="component" value="Unassembled WGS sequence"/>
</dbReference>
<dbReference type="AlphaFoldDB" id="A0A553N2Y6"/>
<gene>
    <name evidence="2" type="ORF">DNTS_027186</name>
</gene>
<protein>
    <submittedName>
        <fullName evidence="2">Uncharacterized protein</fullName>
    </submittedName>
</protein>
<organism evidence="2 3">
    <name type="scientific">Danionella cerebrum</name>
    <dbReference type="NCBI Taxonomy" id="2873325"/>
    <lineage>
        <taxon>Eukaryota</taxon>
        <taxon>Metazoa</taxon>
        <taxon>Chordata</taxon>
        <taxon>Craniata</taxon>
        <taxon>Vertebrata</taxon>
        <taxon>Euteleostomi</taxon>
        <taxon>Actinopterygii</taxon>
        <taxon>Neopterygii</taxon>
        <taxon>Teleostei</taxon>
        <taxon>Ostariophysi</taxon>
        <taxon>Cypriniformes</taxon>
        <taxon>Danionidae</taxon>
        <taxon>Danioninae</taxon>
        <taxon>Danionella</taxon>
    </lineage>
</organism>
<accession>A0A553N2Y6</accession>
<dbReference type="OrthoDB" id="10252009at2759"/>
<evidence type="ECO:0000313" key="3">
    <source>
        <dbReference type="Proteomes" id="UP000316079"/>
    </source>
</evidence>
<proteinExistence type="predicted"/>
<feature type="region of interest" description="Disordered" evidence="1">
    <location>
        <begin position="1"/>
        <end position="22"/>
    </location>
</feature>
<evidence type="ECO:0000313" key="2">
    <source>
        <dbReference type="EMBL" id="TRY59782.1"/>
    </source>
</evidence>
<name>A0A553N2Y6_9TELE</name>
<dbReference type="STRING" id="623744.A0A553N2Y6"/>
<sequence length="103" mass="11854">MSSQRKFGVKSEPSEEVKEEEYVTPNTYELEKLFTHGSVAYTHVNEVWPNVYIGNELREHRPLIFSDSSTYLTGQYDICDLDLAANLQDPVINMTEHPQGMLM</sequence>
<keyword evidence="3" id="KW-1185">Reference proteome</keyword>
<comment type="caution">
    <text evidence="2">The sequence shown here is derived from an EMBL/GenBank/DDBJ whole genome shotgun (WGS) entry which is preliminary data.</text>
</comment>
<evidence type="ECO:0000256" key="1">
    <source>
        <dbReference type="SAM" id="MobiDB-lite"/>
    </source>
</evidence>